<dbReference type="InterPro" id="IPR020616">
    <property type="entry name" value="Thiolase_N"/>
</dbReference>
<dbReference type="Pfam" id="PF00108">
    <property type="entry name" value="Thiolase_N"/>
    <property type="match status" value="1"/>
</dbReference>
<dbReference type="PIRSF" id="PIRSF000429">
    <property type="entry name" value="Ac-CoA_Ac_transf"/>
    <property type="match status" value="1"/>
</dbReference>
<dbReference type="GO" id="GO:0008299">
    <property type="term" value="P:isoprenoid biosynthetic process"/>
    <property type="evidence" value="ECO:0007669"/>
    <property type="project" value="UniProtKB-KW"/>
</dbReference>
<protein>
    <submittedName>
        <fullName evidence="4">Acetoacetyl-CoA thiolase or ketoacyl-CoA thiolase</fullName>
        <ecNumber evidence="4">2.3.1.9</ecNumber>
    </submittedName>
</protein>
<dbReference type="CDD" id="cd00829">
    <property type="entry name" value="SCP-x_thiolase"/>
    <property type="match status" value="1"/>
</dbReference>
<dbReference type="EC" id="2.3.1.9" evidence="4"/>
<keyword evidence="4" id="KW-0808">Transferase</keyword>
<dbReference type="InterPro" id="IPR002155">
    <property type="entry name" value="Thiolase"/>
</dbReference>
<proteinExistence type="predicted"/>
<evidence type="ECO:0000259" key="3">
    <source>
        <dbReference type="Pfam" id="PF22691"/>
    </source>
</evidence>
<dbReference type="InterPro" id="IPR055140">
    <property type="entry name" value="Thiolase_C_2"/>
</dbReference>
<dbReference type="KEGG" id="ncv:NCAV_1414"/>
<keyword evidence="1" id="KW-0414">Isoprene biosynthesis</keyword>
<dbReference type="PANTHER" id="PTHR42870:SF6">
    <property type="entry name" value="ACETYL-COA C-ACYLTRANSFERASE"/>
    <property type="match status" value="1"/>
</dbReference>
<sequence>MRDADVNVNTNANVAIVGYGLARFNRDEASKYSLYELALQSVVDMFSNMEYDARSLKDGIDALITSTTDSSTYTASILADMLGIRARIVNRVESMCSSGADALIAAYSYIASGLSNLALVVGFDSSNSGMLLDWDVARGDMRHPAHWAALYAKKHMQEFGTSREHLAMVAVKNRRSALTNEKAYFYDKGAVDVDDVLRSKPVVEPLRLYDCSIACNGAASILLASADIAKSVCREPVWIKGIGSSSIGASINSIDLTTMHVTVDAARQAYKMGNVRPEMVDVAQVHDSFTILEILAYEDLGFVEKGKGGYAVEGRISIPAVNTDGGVLGRGHSSGATGIAQVVEVTRQLMHKAGSRQIKDCRIGLVHNMAAAGTHASVILLVRG</sequence>
<dbReference type="RefSeq" id="WP_103286789.1">
    <property type="nucleotide sequence ID" value="NZ_LT981265.1"/>
</dbReference>
<gene>
    <name evidence="4" type="ORF">NCAV_1414</name>
</gene>
<dbReference type="Pfam" id="PF22691">
    <property type="entry name" value="Thiolase_C_1"/>
    <property type="match status" value="1"/>
</dbReference>
<dbReference type="PANTHER" id="PTHR42870">
    <property type="entry name" value="ACETYL-COA C-ACETYLTRANSFERASE"/>
    <property type="match status" value="1"/>
</dbReference>
<feature type="domain" description="Thiolase C-terminal" evidence="3">
    <location>
        <begin position="253"/>
        <end position="381"/>
    </location>
</feature>
<dbReference type="EMBL" id="LT981265">
    <property type="protein sequence ID" value="SPC34580.1"/>
    <property type="molecule type" value="Genomic_DNA"/>
</dbReference>
<dbReference type="Proteomes" id="UP000236248">
    <property type="component" value="Chromosome NCAV"/>
</dbReference>
<reference evidence="5" key="1">
    <citation type="submission" date="2018-01" db="EMBL/GenBank/DDBJ databases">
        <authorList>
            <person name="Kerou L M."/>
        </authorList>
    </citation>
    <scope>NUCLEOTIDE SEQUENCE [LARGE SCALE GENOMIC DNA]</scope>
    <source>
        <strain evidence="5">SCU2</strain>
    </source>
</reference>
<feature type="domain" description="Thiolase N-terminal" evidence="2">
    <location>
        <begin position="35"/>
        <end position="225"/>
    </location>
</feature>
<evidence type="ECO:0000256" key="1">
    <source>
        <dbReference type="ARBA" id="ARBA00023229"/>
    </source>
</evidence>
<dbReference type="Gene3D" id="3.40.47.10">
    <property type="match status" value="1"/>
</dbReference>
<dbReference type="InterPro" id="IPR016039">
    <property type="entry name" value="Thiolase-like"/>
</dbReference>
<evidence type="ECO:0000313" key="4">
    <source>
        <dbReference type="EMBL" id="SPC34580.1"/>
    </source>
</evidence>
<evidence type="ECO:0000259" key="2">
    <source>
        <dbReference type="Pfam" id="PF00108"/>
    </source>
</evidence>
<keyword evidence="5" id="KW-1185">Reference proteome</keyword>
<evidence type="ECO:0000313" key="5">
    <source>
        <dbReference type="Proteomes" id="UP000236248"/>
    </source>
</evidence>
<dbReference type="GeneID" id="41595411"/>
<organism evidence="4 5">
    <name type="scientific">Candidatus Nitrosocaldus cavascurensis</name>
    <dbReference type="NCBI Taxonomy" id="2058097"/>
    <lineage>
        <taxon>Archaea</taxon>
        <taxon>Nitrososphaerota</taxon>
        <taxon>Nitrososphaeria</taxon>
        <taxon>Candidatus Nitrosocaldales</taxon>
        <taxon>Candidatus Nitrosocaldaceae</taxon>
        <taxon>Candidatus Nitrosocaldus</taxon>
    </lineage>
</organism>
<accession>A0A2K5ASF5</accession>
<dbReference type="GO" id="GO:0003985">
    <property type="term" value="F:acetyl-CoA C-acetyltransferase activity"/>
    <property type="evidence" value="ECO:0007669"/>
    <property type="project" value="UniProtKB-EC"/>
</dbReference>
<keyword evidence="4" id="KW-0012">Acyltransferase</keyword>
<name>A0A2K5ASF5_9ARCH</name>
<dbReference type="SUPFAM" id="SSF53901">
    <property type="entry name" value="Thiolase-like"/>
    <property type="match status" value="2"/>
</dbReference>
<dbReference type="AlphaFoldDB" id="A0A2K5ASF5"/>